<organism evidence="1 2">
    <name type="scientific">Lobosporangium transversale</name>
    <dbReference type="NCBI Taxonomy" id="64571"/>
    <lineage>
        <taxon>Eukaryota</taxon>
        <taxon>Fungi</taxon>
        <taxon>Fungi incertae sedis</taxon>
        <taxon>Mucoromycota</taxon>
        <taxon>Mortierellomycotina</taxon>
        <taxon>Mortierellomycetes</taxon>
        <taxon>Mortierellales</taxon>
        <taxon>Mortierellaceae</taxon>
        <taxon>Lobosporangium</taxon>
    </lineage>
</organism>
<keyword evidence="2" id="KW-1185">Reference proteome</keyword>
<proteinExistence type="predicted"/>
<gene>
    <name evidence="1" type="ORF">BCR41DRAFT_400440</name>
</gene>
<dbReference type="GeneID" id="33570984"/>
<evidence type="ECO:0000313" key="2">
    <source>
        <dbReference type="Proteomes" id="UP000193648"/>
    </source>
</evidence>
<comment type="caution">
    <text evidence="1">The sequence shown here is derived from an EMBL/GenBank/DDBJ whole genome shotgun (WGS) entry which is preliminary data.</text>
</comment>
<evidence type="ECO:0000313" key="1">
    <source>
        <dbReference type="EMBL" id="ORZ05694.1"/>
    </source>
</evidence>
<dbReference type="EMBL" id="MCFF01000049">
    <property type="protein sequence ID" value="ORZ05694.1"/>
    <property type="molecule type" value="Genomic_DNA"/>
</dbReference>
<dbReference type="RefSeq" id="XP_021877181.1">
    <property type="nucleotide sequence ID" value="XM_022029141.1"/>
</dbReference>
<name>A0A1Y2GER9_9FUNG</name>
<sequence>MVEDDRKMAKAPPLGPPTPAPIMAPLATSCFASLASPRFTVQKRRVLMAYPKCGKVLKIITLRVKQEPEQIQKPLKAAIKYLVLIPTPSNGSSGVSRSSVTSINTSRIQSSKKYHQGVIRRDIEQEAFGYSFQGAIMIDGDPEGIISNSPSGKDLRTRVKPQFSDDLLFSCSQYPVDAGWSKWKRGSCE</sequence>
<reference evidence="1 2" key="1">
    <citation type="submission" date="2016-07" db="EMBL/GenBank/DDBJ databases">
        <title>Pervasive Adenine N6-methylation of Active Genes in Fungi.</title>
        <authorList>
            <consortium name="DOE Joint Genome Institute"/>
            <person name="Mondo S.J."/>
            <person name="Dannebaum R.O."/>
            <person name="Kuo R.C."/>
            <person name="Labutti K."/>
            <person name="Haridas S."/>
            <person name="Kuo A."/>
            <person name="Salamov A."/>
            <person name="Ahrendt S.R."/>
            <person name="Lipzen A."/>
            <person name="Sullivan W."/>
            <person name="Andreopoulos W.B."/>
            <person name="Clum A."/>
            <person name="Lindquist E."/>
            <person name="Daum C."/>
            <person name="Ramamoorthy G.K."/>
            <person name="Gryganskyi A."/>
            <person name="Culley D."/>
            <person name="Magnuson J.K."/>
            <person name="James T.Y."/>
            <person name="O'Malley M.A."/>
            <person name="Stajich J.E."/>
            <person name="Spatafora J.W."/>
            <person name="Visel A."/>
            <person name="Grigoriev I.V."/>
        </authorList>
    </citation>
    <scope>NUCLEOTIDE SEQUENCE [LARGE SCALE GENOMIC DNA]</scope>
    <source>
        <strain evidence="1 2">NRRL 3116</strain>
    </source>
</reference>
<dbReference type="AlphaFoldDB" id="A0A1Y2GER9"/>
<dbReference type="PROSITE" id="PS51257">
    <property type="entry name" value="PROKAR_LIPOPROTEIN"/>
    <property type="match status" value="1"/>
</dbReference>
<accession>A0A1Y2GER9</accession>
<protein>
    <submittedName>
        <fullName evidence="1">Uncharacterized protein</fullName>
    </submittedName>
</protein>
<dbReference type="InParanoid" id="A0A1Y2GER9"/>
<dbReference type="Proteomes" id="UP000193648">
    <property type="component" value="Unassembled WGS sequence"/>
</dbReference>